<evidence type="ECO:0000256" key="1">
    <source>
        <dbReference type="ARBA" id="ARBA00022679"/>
    </source>
</evidence>
<dbReference type="GO" id="GO:0005634">
    <property type="term" value="C:nucleus"/>
    <property type="evidence" value="ECO:0007669"/>
    <property type="project" value="TreeGrafter"/>
</dbReference>
<dbReference type="GO" id="GO:0006303">
    <property type="term" value="P:double-strand break repair via nonhomologous end joining"/>
    <property type="evidence" value="ECO:0007669"/>
    <property type="project" value="TreeGrafter"/>
</dbReference>
<dbReference type="AlphaFoldDB" id="A0A0L0FLV0"/>
<dbReference type="InterPro" id="IPR029398">
    <property type="entry name" value="PolB_thumb"/>
</dbReference>
<dbReference type="GO" id="GO:0003887">
    <property type="term" value="F:DNA-directed DNA polymerase activity"/>
    <property type="evidence" value="ECO:0007669"/>
    <property type="project" value="InterPro"/>
</dbReference>
<dbReference type="Gene3D" id="3.30.210.10">
    <property type="entry name" value="DNA polymerase, thumb domain"/>
    <property type="match status" value="1"/>
</dbReference>
<accession>A0A0L0FLV0</accession>
<evidence type="ECO:0000256" key="2">
    <source>
        <dbReference type="ARBA" id="ARBA00022695"/>
    </source>
</evidence>
<dbReference type="STRING" id="667725.A0A0L0FLV0"/>
<proteinExistence type="predicted"/>
<dbReference type="PANTHER" id="PTHR11276">
    <property type="entry name" value="DNA POLYMERASE TYPE-X FAMILY MEMBER"/>
    <property type="match status" value="1"/>
</dbReference>
<dbReference type="PRINTS" id="PR00869">
    <property type="entry name" value="DNAPOLX"/>
</dbReference>
<dbReference type="Proteomes" id="UP000054560">
    <property type="component" value="Unassembled WGS sequence"/>
</dbReference>
<evidence type="ECO:0000313" key="5">
    <source>
        <dbReference type="Proteomes" id="UP000054560"/>
    </source>
</evidence>
<dbReference type="InterPro" id="IPR037160">
    <property type="entry name" value="DNA_Pol_thumb_sf"/>
</dbReference>
<feature type="domain" description="DNA polymerase beta thumb" evidence="3">
    <location>
        <begin position="44"/>
        <end position="114"/>
    </location>
</feature>
<dbReference type="Pfam" id="PF14791">
    <property type="entry name" value="DNA_pol_B_thumb"/>
    <property type="match status" value="1"/>
</dbReference>
<keyword evidence="1" id="KW-0808">Transferase</keyword>
<gene>
    <name evidence="4" type="ORF">SARC_09790</name>
</gene>
<dbReference type="InterPro" id="IPR022312">
    <property type="entry name" value="DNA_pol_X"/>
</dbReference>
<protein>
    <recommendedName>
        <fullName evidence="3">DNA polymerase beta thumb domain-containing protein</fullName>
    </recommendedName>
</protein>
<dbReference type="InterPro" id="IPR043519">
    <property type="entry name" value="NT_sf"/>
</dbReference>
<dbReference type="GeneID" id="25910294"/>
<dbReference type="OrthoDB" id="205514at2759"/>
<feature type="non-terminal residue" evidence="4">
    <location>
        <position position="1"/>
    </location>
</feature>
<organism evidence="4 5">
    <name type="scientific">Sphaeroforma arctica JP610</name>
    <dbReference type="NCBI Taxonomy" id="667725"/>
    <lineage>
        <taxon>Eukaryota</taxon>
        <taxon>Ichthyosporea</taxon>
        <taxon>Ichthyophonida</taxon>
        <taxon>Sphaeroforma</taxon>
    </lineage>
</organism>
<reference evidence="4 5" key="1">
    <citation type="submission" date="2011-02" db="EMBL/GenBank/DDBJ databases">
        <title>The Genome Sequence of Sphaeroforma arctica JP610.</title>
        <authorList>
            <consortium name="The Broad Institute Genome Sequencing Platform"/>
            <person name="Russ C."/>
            <person name="Cuomo C."/>
            <person name="Young S.K."/>
            <person name="Zeng Q."/>
            <person name="Gargeya S."/>
            <person name="Alvarado L."/>
            <person name="Berlin A."/>
            <person name="Chapman S.B."/>
            <person name="Chen Z."/>
            <person name="Freedman E."/>
            <person name="Gellesch M."/>
            <person name="Goldberg J."/>
            <person name="Griggs A."/>
            <person name="Gujja S."/>
            <person name="Heilman E."/>
            <person name="Heiman D."/>
            <person name="Howarth C."/>
            <person name="Mehta T."/>
            <person name="Neiman D."/>
            <person name="Pearson M."/>
            <person name="Roberts A."/>
            <person name="Saif S."/>
            <person name="Shea T."/>
            <person name="Shenoy N."/>
            <person name="Sisk P."/>
            <person name="Stolte C."/>
            <person name="Sykes S."/>
            <person name="White J."/>
            <person name="Yandava C."/>
            <person name="Burger G."/>
            <person name="Gray M.W."/>
            <person name="Holland P.W.H."/>
            <person name="King N."/>
            <person name="Lang F.B.F."/>
            <person name="Roger A.J."/>
            <person name="Ruiz-Trillo I."/>
            <person name="Haas B."/>
            <person name="Nusbaum C."/>
            <person name="Birren B."/>
        </authorList>
    </citation>
    <scope>NUCLEOTIDE SEQUENCE [LARGE SCALE GENOMIC DNA]</scope>
    <source>
        <strain evidence="4 5">JP610</strain>
    </source>
</reference>
<keyword evidence="5" id="KW-1185">Reference proteome</keyword>
<dbReference type="EMBL" id="KQ242642">
    <property type="protein sequence ID" value="KNC77754.1"/>
    <property type="molecule type" value="Genomic_DNA"/>
</dbReference>
<evidence type="ECO:0000313" key="4">
    <source>
        <dbReference type="EMBL" id="KNC77754.1"/>
    </source>
</evidence>
<name>A0A0L0FLV0_9EUKA</name>
<dbReference type="GO" id="GO:0003677">
    <property type="term" value="F:DNA binding"/>
    <property type="evidence" value="ECO:0007669"/>
    <property type="project" value="InterPro"/>
</dbReference>
<dbReference type="SUPFAM" id="SSF81301">
    <property type="entry name" value="Nucleotidyltransferase"/>
    <property type="match status" value="1"/>
</dbReference>
<keyword evidence="2" id="KW-0548">Nucleotidyltransferase</keyword>
<sequence length="115" mass="13086">SRSEGTWTKDKPFFTALLVLKLEGCPHRRIDLVLSRAECWAHVLLNWSGSTLFLRSLSEYAKKHSTPAYINGKLGLEVVGKRDRDGKPVLLICKSEEDIFENLGLEYIPPEERNS</sequence>
<dbReference type="RefSeq" id="XP_014151656.1">
    <property type="nucleotide sequence ID" value="XM_014296181.1"/>
</dbReference>
<evidence type="ECO:0000259" key="3">
    <source>
        <dbReference type="Pfam" id="PF14791"/>
    </source>
</evidence>
<dbReference type="PANTHER" id="PTHR11276:SF28">
    <property type="entry name" value="DNA POLYMERASE LAMBDA"/>
    <property type="match status" value="1"/>
</dbReference>